<keyword evidence="7 8" id="KW-0472">Membrane</keyword>
<comment type="similarity">
    <text evidence="2">Belongs to the amino acid-polyamine-organocation (APC) superfamily. Spore germination protein (SGP) (TC 2.A.3.9) family.</text>
</comment>
<dbReference type="KEGG" id="prz:GZH47_22015"/>
<dbReference type="AlphaFoldDB" id="A0A6C0P4L1"/>
<dbReference type="GO" id="GO:0016020">
    <property type="term" value="C:membrane"/>
    <property type="evidence" value="ECO:0007669"/>
    <property type="project" value="UniProtKB-SubCell"/>
</dbReference>
<comment type="subcellular location">
    <subcellularLocation>
        <location evidence="1">Membrane</location>
        <topology evidence="1">Multi-pass membrane protein</topology>
    </subcellularLocation>
</comment>
<dbReference type="RefSeq" id="WP_162643174.1">
    <property type="nucleotide sequence ID" value="NZ_CP048286.1"/>
</dbReference>
<keyword evidence="4" id="KW-0309">Germination</keyword>
<evidence type="ECO:0000256" key="7">
    <source>
        <dbReference type="ARBA" id="ARBA00023136"/>
    </source>
</evidence>
<evidence type="ECO:0000256" key="1">
    <source>
        <dbReference type="ARBA" id="ARBA00004141"/>
    </source>
</evidence>
<dbReference type="Pfam" id="PF03845">
    <property type="entry name" value="Spore_permease"/>
    <property type="match status" value="1"/>
</dbReference>
<dbReference type="Proteomes" id="UP000479114">
    <property type="component" value="Chromosome"/>
</dbReference>
<evidence type="ECO:0000313" key="10">
    <source>
        <dbReference type="Proteomes" id="UP000479114"/>
    </source>
</evidence>
<dbReference type="InterPro" id="IPR004761">
    <property type="entry name" value="Spore_GerAB"/>
</dbReference>
<gene>
    <name evidence="9" type="ORF">GZH47_22015</name>
</gene>
<feature type="transmembrane region" description="Helical" evidence="8">
    <location>
        <begin position="108"/>
        <end position="135"/>
    </location>
</feature>
<accession>A0A6C0P4L1</accession>
<feature type="transmembrane region" description="Helical" evidence="8">
    <location>
        <begin position="41"/>
        <end position="61"/>
    </location>
</feature>
<dbReference type="PANTHER" id="PTHR34975">
    <property type="entry name" value="SPORE GERMINATION PROTEIN A2"/>
    <property type="match status" value="1"/>
</dbReference>
<name>A0A6C0P4L1_9BACL</name>
<protein>
    <submittedName>
        <fullName evidence="9">Endospore germination permease</fullName>
    </submittedName>
</protein>
<dbReference type="PANTHER" id="PTHR34975:SF2">
    <property type="entry name" value="SPORE GERMINATION PROTEIN A2"/>
    <property type="match status" value="1"/>
</dbReference>
<dbReference type="NCBIfam" id="TIGR00912">
    <property type="entry name" value="2A0309"/>
    <property type="match status" value="1"/>
</dbReference>
<evidence type="ECO:0000256" key="4">
    <source>
        <dbReference type="ARBA" id="ARBA00022544"/>
    </source>
</evidence>
<evidence type="ECO:0000256" key="6">
    <source>
        <dbReference type="ARBA" id="ARBA00022989"/>
    </source>
</evidence>
<feature type="transmembrane region" description="Helical" evidence="8">
    <location>
        <begin position="73"/>
        <end position="96"/>
    </location>
</feature>
<keyword evidence="6 8" id="KW-1133">Transmembrane helix</keyword>
<feature type="transmembrane region" description="Helical" evidence="8">
    <location>
        <begin position="147"/>
        <end position="164"/>
    </location>
</feature>
<feature type="transmembrane region" description="Helical" evidence="8">
    <location>
        <begin position="305"/>
        <end position="326"/>
    </location>
</feature>
<sequence length="362" mass="40699">MIEKGRISPLQLAIFLHPVIAGTVVLTVPSITMNTAGRDMWATPVVSSLFGALVIVVMCKLHERYPRETFVQYCESILGAYVGRLIALFYLVSFLYTNGLVLRQYGEFIAATFLMETPMVFVLLSLIAVSAYAVHQGLEVWARASQLLTPIALVFVLFMLVLMIPDMQVKEMFPIMEYGPLPLLRSTIVPSSWFSQFFFISFFLPYLAKKSISAMKWTFISLATIMVTILIVNLAVLLIFGNTNKGFNYPFLNAVRYISLSDFLEHIESLLMATWLVAIFIKVTMVYYVTALGSAQLLRLSDYRMLIAPIGLLMILFSIWCAPDFQELKQLIGGSVPFFYQLILMVIPLLMLGVALARGARS</sequence>
<keyword evidence="3" id="KW-0813">Transport</keyword>
<evidence type="ECO:0000313" key="9">
    <source>
        <dbReference type="EMBL" id="QHW33196.1"/>
    </source>
</evidence>
<evidence type="ECO:0000256" key="8">
    <source>
        <dbReference type="SAM" id="Phobius"/>
    </source>
</evidence>
<organism evidence="9 10">
    <name type="scientific">Paenibacillus rhizovicinus</name>
    <dbReference type="NCBI Taxonomy" id="2704463"/>
    <lineage>
        <taxon>Bacteria</taxon>
        <taxon>Bacillati</taxon>
        <taxon>Bacillota</taxon>
        <taxon>Bacilli</taxon>
        <taxon>Bacillales</taxon>
        <taxon>Paenibacillaceae</taxon>
        <taxon>Paenibacillus</taxon>
    </lineage>
</organism>
<feature type="transmembrane region" description="Helical" evidence="8">
    <location>
        <begin position="219"/>
        <end position="240"/>
    </location>
</feature>
<evidence type="ECO:0000256" key="3">
    <source>
        <dbReference type="ARBA" id="ARBA00022448"/>
    </source>
</evidence>
<keyword evidence="5 8" id="KW-0812">Transmembrane</keyword>
<dbReference type="EMBL" id="CP048286">
    <property type="protein sequence ID" value="QHW33196.1"/>
    <property type="molecule type" value="Genomic_DNA"/>
</dbReference>
<feature type="transmembrane region" description="Helical" evidence="8">
    <location>
        <begin position="270"/>
        <end position="293"/>
    </location>
</feature>
<reference evidence="9 10" key="1">
    <citation type="submission" date="2020-02" db="EMBL/GenBank/DDBJ databases">
        <title>Paenibacillus sp. nov., isolated from rhizosphere soil of tomato.</title>
        <authorList>
            <person name="Weon H.-Y."/>
            <person name="Lee S.A."/>
        </authorList>
    </citation>
    <scope>NUCLEOTIDE SEQUENCE [LARGE SCALE GENOMIC DNA]</scope>
    <source>
        <strain evidence="9 10">14171R-81</strain>
    </source>
</reference>
<evidence type="ECO:0000256" key="5">
    <source>
        <dbReference type="ARBA" id="ARBA00022692"/>
    </source>
</evidence>
<keyword evidence="10" id="KW-1185">Reference proteome</keyword>
<feature type="transmembrane region" description="Helical" evidence="8">
    <location>
        <begin position="184"/>
        <end position="207"/>
    </location>
</feature>
<dbReference type="GO" id="GO:0009847">
    <property type="term" value="P:spore germination"/>
    <property type="evidence" value="ECO:0007669"/>
    <property type="project" value="InterPro"/>
</dbReference>
<feature type="transmembrane region" description="Helical" evidence="8">
    <location>
        <begin position="338"/>
        <end position="357"/>
    </location>
</feature>
<feature type="transmembrane region" description="Helical" evidence="8">
    <location>
        <begin position="12"/>
        <end position="29"/>
    </location>
</feature>
<proteinExistence type="inferred from homology"/>
<evidence type="ECO:0000256" key="2">
    <source>
        <dbReference type="ARBA" id="ARBA00007998"/>
    </source>
</evidence>